<evidence type="ECO:0000313" key="2">
    <source>
        <dbReference type="Proteomes" id="UP000001876"/>
    </source>
</evidence>
<dbReference type="OrthoDB" id="302966at2759"/>
<reference evidence="1 2" key="1">
    <citation type="journal article" date="2009" name="Science">
        <title>Green evolution and dynamic adaptations revealed by genomes of the marine picoeukaryotes Micromonas.</title>
        <authorList>
            <person name="Worden A.Z."/>
            <person name="Lee J.H."/>
            <person name="Mock T."/>
            <person name="Rouze P."/>
            <person name="Simmons M.P."/>
            <person name="Aerts A.L."/>
            <person name="Allen A.E."/>
            <person name="Cuvelier M.L."/>
            <person name="Derelle E."/>
            <person name="Everett M.V."/>
            <person name="Foulon E."/>
            <person name="Grimwood J."/>
            <person name="Gundlach H."/>
            <person name="Henrissat B."/>
            <person name="Napoli C."/>
            <person name="McDonald S.M."/>
            <person name="Parker M.S."/>
            <person name="Rombauts S."/>
            <person name="Salamov A."/>
            <person name="Von Dassow P."/>
            <person name="Badger J.H."/>
            <person name="Coutinho P.M."/>
            <person name="Demir E."/>
            <person name="Dubchak I."/>
            <person name="Gentemann C."/>
            <person name="Eikrem W."/>
            <person name="Gready J.E."/>
            <person name="John U."/>
            <person name="Lanier W."/>
            <person name="Lindquist E.A."/>
            <person name="Lucas S."/>
            <person name="Mayer K.F."/>
            <person name="Moreau H."/>
            <person name="Not F."/>
            <person name="Otillar R."/>
            <person name="Panaud O."/>
            <person name="Pangilinan J."/>
            <person name="Paulsen I."/>
            <person name="Piegu B."/>
            <person name="Poliakov A."/>
            <person name="Robbens S."/>
            <person name="Schmutz J."/>
            <person name="Toulza E."/>
            <person name="Wyss T."/>
            <person name="Zelensky A."/>
            <person name="Zhou K."/>
            <person name="Armbrust E.V."/>
            <person name="Bhattacharya D."/>
            <person name="Goodenough U.W."/>
            <person name="Van de Peer Y."/>
            <person name="Grigoriev I.V."/>
        </authorList>
    </citation>
    <scope>NUCLEOTIDE SEQUENCE [LARGE SCALE GENOMIC DNA]</scope>
    <source>
        <strain evidence="1 2">CCMP1545</strain>
    </source>
</reference>
<keyword evidence="2" id="KW-1185">Reference proteome</keyword>
<dbReference type="STRING" id="564608.C1MUY6"/>
<dbReference type="KEGG" id="mpp:MICPUCDRAFT_58982"/>
<protein>
    <submittedName>
        <fullName evidence="1">Predicted protein</fullName>
    </submittedName>
</protein>
<dbReference type="eggNOG" id="ENOG502R8RE">
    <property type="taxonomic scope" value="Eukaryota"/>
</dbReference>
<dbReference type="GeneID" id="9685021"/>
<evidence type="ECO:0000313" key="1">
    <source>
        <dbReference type="EMBL" id="EEH56713.1"/>
    </source>
</evidence>
<organism evidence="2">
    <name type="scientific">Micromonas pusilla (strain CCMP1545)</name>
    <name type="common">Picoplanktonic green alga</name>
    <dbReference type="NCBI Taxonomy" id="564608"/>
    <lineage>
        <taxon>Eukaryota</taxon>
        <taxon>Viridiplantae</taxon>
        <taxon>Chlorophyta</taxon>
        <taxon>Mamiellophyceae</taxon>
        <taxon>Mamiellales</taxon>
        <taxon>Mamiellaceae</taxon>
        <taxon>Micromonas</taxon>
    </lineage>
</organism>
<dbReference type="EMBL" id="GG663740">
    <property type="protein sequence ID" value="EEH56713.1"/>
    <property type="molecule type" value="Genomic_DNA"/>
</dbReference>
<accession>C1MUY6</accession>
<name>C1MUY6_MICPC</name>
<proteinExistence type="predicted"/>
<gene>
    <name evidence="1" type="ORF">MICPUCDRAFT_58982</name>
</gene>
<dbReference type="RefSeq" id="XP_003059581.1">
    <property type="nucleotide sequence ID" value="XM_003059535.1"/>
</dbReference>
<dbReference type="AlphaFoldDB" id="C1MUY6"/>
<sequence length="255" mass="26763">MAFVRRATPVSRCPARAATPDAFPRAASLRVAPADAADATKLMRVVYGDWSGAGASLGGSRVSWAPAPLPRTEAGRGRYLWTDAFAVLNFVSAAERRAEMGDAGGRDDALAAALALVRAVHETLGQPSSRQVPMSLSSRAPFALPGASSSSSSSSTTTTTRHVGLRIGKTLAAASSDPGMALDGMYFHYHDKWVFALARLADAFGAETSVGAALATEATSLIKDVHPHWIERDEHTGAPLGVRWKINPDASPIRG</sequence>
<dbReference type="Proteomes" id="UP000001876">
    <property type="component" value="Unassembled WGS sequence"/>
</dbReference>